<evidence type="ECO:0000256" key="1">
    <source>
        <dbReference type="SAM" id="MobiDB-lite"/>
    </source>
</evidence>
<dbReference type="SUPFAM" id="SSF52833">
    <property type="entry name" value="Thioredoxin-like"/>
    <property type="match status" value="2"/>
</dbReference>
<dbReference type="EMBL" id="JAPWTK010000294">
    <property type="protein sequence ID" value="KAJ8943292.1"/>
    <property type="molecule type" value="Genomic_DNA"/>
</dbReference>
<evidence type="ECO:0000313" key="3">
    <source>
        <dbReference type="EMBL" id="KAJ8943292.1"/>
    </source>
</evidence>
<organism evidence="3 4">
    <name type="scientific">Aromia moschata</name>
    <dbReference type="NCBI Taxonomy" id="1265417"/>
    <lineage>
        <taxon>Eukaryota</taxon>
        <taxon>Metazoa</taxon>
        <taxon>Ecdysozoa</taxon>
        <taxon>Arthropoda</taxon>
        <taxon>Hexapoda</taxon>
        <taxon>Insecta</taxon>
        <taxon>Pterygota</taxon>
        <taxon>Neoptera</taxon>
        <taxon>Endopterygota</taxon>
        <taxon>Coleoptera</taxon>
        <taxon>Polyphaga</taxon>
        <taxon>Cucujiformia</taxon>
        <taxon>Chrysomeloidea</taxon>
        <taxon>Cerambycidae</taxon>
        <taxon>Cerambycinae</taxon>
        <taxon>Callichromatini</taxon>
        <taxon>Aromia</taxon>
    </lineage>
</organism>
<dbReference type="Proteomes" id="UP001162162">
    <property type="component" value="Unassembled WGS sequence"/>
</dbReference>
<feature type="compositionally biased region" description="Polar residues" evidence="1">
    <location>
        <begin position="1"/>
        <end position="16"/>
    </location>
</feature>
<evidence type="ECO:0000259" key="2">
    <source>
        <dbReference type="PROSITE" id="PS51352"/>
    </source>
</evidence>
<sequence>MSLSKISAKEANTSPKTSHDIGDSNVIKESDSNSNTDTENVDASEEIFEFQEPIDNEIPTIAVRMLNFFRELAIFLSRNDNTGSSNQEVSKPPAAYPFFPRDSIITDWYRGQISKAIEQARSSDIAFVMFYAPWDAESQAARKEFEATASYMQEYVTFAAVNCWQPNSECRNQYSKVYRWPILIAYPSHGRGVQYNGPISTPHLIKFLQKVCRPLLRYNEEGLTESEDAYVVASLNASPGSRDFAVLYTTALKYLEKDPLQCVTFYVNPEPVSEPSLQLHLWNETLIYPLEEKEWRPDEILQWIFQNVHQVTSWVAPSWTKSYVLSRSLQPGPTLILFTPKNPLQTHMDYYNMLQEIGYEYYNCDDDVLVNLHMLNMKLKRSRNILEHKSLMQRCRFKQQPSKTIVSHLNPKTWANTSSCDRNENLKGCSLLEKEVNYFCSNLKGSECVEFSPVILDDVEKPCERIPGEFYKTSMLSGENDFRSAEQLLKHLDSERCRHFMSAQKYHPAIFEDPFVGEKNKNINVTGLACNTNSSLTLVAMDSLLYYDFAERLGIDLAEKPDKSSVVIVDEASNYVMKTPINGMNLRQFIQNFTNEQLPRSLESYALVKDKKTAVVVFYYSKQCAFCSGISYVLLTVARKFSSLENIKFFRIDGDMNNLPWEYTMERFPTILFLPAYEKAESRVFPSELPITVPNLISFIVTNLEPSFKLHAMWSLCNQTKFEDDKLDCLSLLQSKIPTVIEAVLREWRMSNGRERQALLYKLRQLKQLHLLITHNPQKHWSIQSYFKKLNSNLSYSRDYRQSDRL</sequence>
<gene>
    <name evidence="3" type="ORF">NQ318_017310</name>
</gene>
<dbReference type="PANTHER" id="PTHR46497:SF1">
    <property type="entry name" value="THIOREDOXIN DOMAIN-CONTAINING PROTEIN 11"/>
    <property type="match status" value="1"/>
</dbReference>
<feature type="region of interest" description="Disordered" evidence="1">
    <location>
        <begin position="1"/>
        <end position="41"/>
    </location>
</feature>
<reference evidence="3" key="1">
    <citation type="journal article" date="2023" name="Insect Mol. Biol.">
        <title>Genome sequencing provides insights into the evolution of gene families encoding plant cell wall-degrading enzymes in longhorned beetles.</title>
        <authorList>
            <person name="Shin N.R."/>
            <person name="Okamura Y."/>
            <person name="Kirsch R."/>
            <person name="Pauchet Y."/>
        </authorList>
    </citation>
    <scope>NUCLEOTIDE SEQUENCE</scope>
    <source>
        <strain evidence="3">AMC_N1</strain>
    </source>
</reference>
<dbReference type="PROSITE" id="PS51352">
    <property type="entry name" value="THIOREDOXIN_2"/>
    <property type="match status" value="1"/>
</dbReference>
<dbReference type="InterPro" id="IPR013766">
    <property type="entry name" value="Thioredoxin_domain"/>
</dbReference>
<dbReference type="AlphaFoldDB" id="A0AAV8XWQ3"/>
<feature type="compositionally biased region" description="Basic and acidic residues" evidence="1">
    <location>
        <begin position="17"/>
        <end position="31"/>
    </location>
</feature>
<evidence type="ECO:0000313" key="4">
    <source>
        <dbReference type="Proteomes" id="UP001162162"/>
    </source>
</evidence>
<dbReference type="Pfam" id="PF00085">
    <property type="entry name" value="Thioredoxin"/>
    <property type="match status" value="1"/>
</dbReference>
<dbReference type="InterPro" id="IPR036249">
    <property type="entry name" value="Thioredoxin-like_sf"/>
</dbReference>
<name>A0AAV8XWQ3_9CUCU</name>
<keyword evidence="4" id="KW-1185">Reference proteome</keyword>
<protein>
    <recommendedName>
        <fullName evidence="2">Thioredoxin domain-containing protein</fullName>
    </recommendedName>
</protein>
<feature type="domain" description="Thioredoxin" evidence="2">
    <location>
        <begin position="566"/>
        <end position="705"/>
    </location>
</feature>
<dbReference type="Gene3D" id="3.40.30.10">
    <property type="entry name" value="Glutaredoxin"/>
    <property type="match status" value="2"/>
</dbReference>
<proteinExistence type="predicted"/>
<accession>A0AAV8XWQ3</accession>
<dbReference type="PANTHER" id="PTHR46497">
    <property type="entry name" value="THIOREDOXIN DOMAIN-CONTAINING PROTEIN 11"/>
    <property type="match status" value="1"/>
</dbReference>
<dbReference type="InterPro" id="IPR052792">
    <property type="entry name" value="Thioredoxin_dom-contain_11"/>
</dbReference>
<comment type="caution">
    <text evidence="3">The sequence shown here is derived from an EMBL/GenBank/DDBJ whole genome shotgun (WGS) entry which is preliminary data.</text>
</comment>